<feature type="compositionally biased region" description="Pro residues" evidence="1">
    <location>
        <begin position="532"/>
        <end position="542"/>
    </location>
</feature>
<evidence type="ECO:0000313" key="3">
    <source>
        <dbReference type="EMBL" id="KAJ7226835.1"/>
    </source>
</evidence>
<feature type="region of interest" description="Disordered" evidence="1">
    <location>
        <begin position="330"/>
        <end position="356"/>
    </location>
</feature>
<dbReference type="AlphaFoldDB" id="A0AAD6YR06"/>
<feature type="domain" description="DUF4100" evidence="2">
    <location>
        <begin position="534"/>
        <end position="594"/>
    </location>
</feature>
<protein>
    <recommendedName>
        <fullName evidence="2">DUF4100 domain-containing protein</fullName>
    </recommendedName>
</protein>
<feature type="domain" description="DUF4100" evidence="2">
    <location>
        <begin position="432"/>
        <end position="533"/>
    </location>
</feature>
<name>A0AAD6YR06_9AGAR</name>
<feature type="region of interest" description="Disordered" evidence="1">
    <location>
        <begin position="518"/>
        <end position="567"/>
    </location>
</feature>
<reference evidence="3" key="1">
    <citation type="submission" date="2023-03" db="EMBL/GenBank/DDBJ databases">
        <title>Massive genome expansion in bonnet fungi (Mycena s.s.) driven by repeated elements and novel gene families across ecological guilds.</title>
        <authorList>
            <consortium name="Lawrence Berkeley National Laboratory"/>
            <person name="Harder C.B."/>
            <person name="Miyauchi S."/>
            <person name="Viragh M."/>
            <person name="Kuo A."/>
            <person name="Thoen E."/>
            <person name="Andreopoulos B."/>
            <person name="Lu D."/>
            <person name="Skrede I."/>
            <person name="Drula E."/>
            <person name="Henrissat B."/>
            <person name="Morin E."/>
            <person name="Kohler A."/>
            <person name="Barry K."/>
            <person name="LaButti K."/>
            <person name="Morin E."/>
            <person name="Salamov A."/>
            <person name="Lipzen A."/>
            <person name="Mereny Z."/>
            <person name="Hegedus B."/>
            <person name="Baldrian P."/>
            <person name="Stursova M."/>
            <person name="Weitz H."/>
            <person name="Taylor A."/>
            <person name="Grigoriev I.V."/>
            <person name="Nagy L.G."/>
            <person name="Martin F."/>
            <person name="Kauserud H."/>
        </authorList>
    </citation>
    <scope>NUCLEOTIDE SEQUENCE</scope>
    <source>
        <strain evidence="3">9144</strain>
    </source>
</reference>
<dbReference type="InterPro" id="IPR025165">
    <property type="entry name" value="DUF4100"/>
</dbReference>
<dbReference type="EMBL" id="JARJCW010000003">
    <property type="protein sequence ID" value="KAJ7226835.1"/>
    <property type="molecule type" value="Genomic_DNA"/>
</dbReference>
<gene>
    <name evidence="3" type="ORF">GGX14DRAFT_555422</name>
</gene>
<sequence length="605" mass="67168">MYPSPTSPYAFQPYSTQRPFSHLPCAPSSQPFVSTTCPLQVWIRTDPYFFSGAHREGGGFPLQTLTAAYPYFFSIPPTLKLPNMSYVKGPAPVGNPPPVPAPVVATNVTAAMNPTPISYANINIRMPIPRSEAAPHYNGKYLDDFLARVEQHGHNAGITNKDELVTYIFQYCSDAVKDVIRSTSKFSKDNLFPSWDLAHTLLQLYYGAIHEEPDVSEQDLKDFTRTRSANSPFTFKAEVQTYGREFMQLSAPLIKKSLITETQCRIYFVEWIPTNMKAWFIQTLPAANRTRKSPPTIAESIKTLNKCFDPESLAYEPWKDANTGNAVSYDPFGNRIDNSQPQPRVPNPLTSHTGPAQNDQLAEISRHMEELSLNLARMNSQRLSSTPSAVGNNQKACFICNEVDAHLLHPRHCPHTQYLLSHNAVKLDPNTNRYVLPSSADLPMVPRSLKGQMGVATYLCQLLGLAPPPPIVRTASSTNVPAARTNAMGLVYEGQPIIGAHNFAMSGLDLTEKNSYPALRSGKDTDVRFDPRPPPQSIPTPPNSINCQDGWQGSRKPKSGNNPDVVMRDASKPEQKYHITFQIQELVNPTGIYNDSASMPKISIH</sequence>
<comment type="caution">
    <text evidence="3">The sequence shown here is derived from an EMBL/GenBank/DDBJ whole genome shotgun (WGS) entry which is preliminary data.</text>
</comment>
<keyword evidence="4" id="KW-1185">Reference proteome</keyword>
<evidence type="ECO:0000313" key="4">
    <source>
        <dbReference type="Proteomes" id="UP001219525"/>
    </source>
</evidence>
<dbReference type="Proteomes" id="UP001219525">
    <property type="component" value="Unassembled WGS sequence"/>
</dbReference>
<evidence type="ECO:0000259" key="2">
    <source>
        <dbReference type="Pfam" id="PF13352"/>
    </source>
</evidence>
<proteinExistence type="predicted"/>
<accession>A0AAD6YR06</accession>
<organism evidence="3 4">
    <name type="scientific">Mycena pura</name>
    <dbReference type="NCBI Taxonomy" id="153505"/>
    <lineage>
        <taxon>Eukaryota</taxon>
        <taxon>Fungi</taxon>
        <taxon>Dikarya</taxon>
        <taxon>Basidiomycota</taxon>
        <taxon>Agaricomycotina</taxon>
        <taxon>Agaricomycetes</taxon>
        <taxon>Agaricomycetidae</taxon>
        <taxon>Agaricales</taxon>
        <taxon>Marasmiineae</taxon>
        <taxon>Mycenaceae</taxon>
        <taxon>Mycena</taxon>
    </lineage>
</organism>
<feature type="compositionally biased region" description="Basic and acidic residues" evidence="1">
    <location>
        <begin position="521"/>
        <end position="531"/>
    </location>
</feature>
<dbReference type="Pfam" id="PF13352">
    <property type="entry name" value="DUF4100"/>
    <property type="match status" value="2"/>
</dbReference>
<feature type="compositionally biased region" description="Polar residues" evidence="1">
    <location>
        <begin position="336"/>
        <end position="356"/>
    </location>
</feature>
<evidence type="ECO:0000256" key="1">
    <source>
        <dbReference type="SAM" id="MobiDB-lite"/>
    </source>
</evidence>